<reference evidence="1 2" key="1">
    <citation type="submission" date="2016-07" db="EMBL/GenBank/DDBJ databases">
        <title>Draft genome of the white-rot fungus Obba rivulosa 3A-2.</title>
        <authorList>
            <consortium name="DOE Joint Genome Institute"/>
            <person name="Miettinen O."/>
            <person name="Riley R."/>
            <person name="Acob R."/>
            <person name="Barry K."/>
            <person name="Cullen D."/>
            <person name="De Vries R."/>
            <person name="Hainaut M."/>
            <person name="Hatakka A."/>
            <person name="Henrissat B."/>
            <person name="Hilden K."/>
            <person name="Kuo R."/>
            <person name="Labutti K."/>
            <person name="Lipzen A."/>
            <person name="Makela M.R."/>
            <person name="Sandor L."/>
            <person name="Spatafora J.W."/>
            <person name="Grigoriev I.V."/>
            <person name="Hibbett D.S."/>
        </authorList>
    </citation>
    <scope>NUCLEOTIDE SEQUENCE [LARGE SCALE GENOMIC DNA]</scope>
    <source>
        <strain evidence="1 2">3A-2</strain>
    </source>
</reference>
<keyword evidence="2" id="KW-1185">Reference proteome</keyword>
<dbReference type="OrthoDB" id="3267359at2759"/>
<feature type="non-terminal residue" evidence="1">
    <location>
        <position position="1"/>
    </location>
</feature>
<sequence length="176" mass="20251">LPEGEPHFKVSELSGLIHKHWLSMTPEERIDATKDKIQELAEQHEMHVHAPYNTLLSMFHDVCMTSILANRLPFQQLEALYVWTDIKVALFVVCGSSDQYNSLFTFATSDRVGDVNVLYRLVTCIFTLYIGHAAKANILKMYYKNFDTKITAQYSLVIEGWPLDKWGLIFCVYPDS</sequence>
<dbReference type="EMBL" id="KV722679">
    <property type="protein sequence ID" value="OCH84387.1"/>
    <property type="molecule type" value="Genomic_DNA"/>
</dbReference>
<protein>
    <submittedName>
        <fullName evidence="1">Uncharacterized protein</fullName>
    </submittedName>
</protein>
<evidence type="ECO:0000313" key="2">
    <source>
        <dbReference type="Proteomes" id="UP000250043"/>
    </source>
</evidence>
<name>A0A8E2DF38_9APHY</name>
<evidence type="ECO:0000313" key="1">
    <source>
        <dbReference type="EMBL" id="OCH84387.1"/>
    </source>
</evidence>
<dbReference type="AlphaFoldDB" id="A0A8E2DF38"/>
<accession>A0A8E2DF38</accession>
<organism evidence="1 2">
    <name type="scientific">Obba rivulosa</name>
    <dbReference type="NCBI Taxonomy" id="1052685"/>
    <lineage>
        <taxon>Eukaryota</taxon>
        <taxon>Fungi</taxon>
        <taxon>Dikarya</taxon>
        <taxon>Basidiomycota</taxon>
        <taxon>Agaricomycotina</taxon>
        <taxon>Agaricomycetes</taxon>
        <taxon>Polyporales</taxon>
        <taxon>Gelatoporiaceae</taxon>
        <taxon>Obba</taxon>
    </lineage>
</organism>
<dbReference type="Proteomes" id="UP000250043">
    <property type="component" value="Unassembled WGS sequence"/>
</dbReference>
<proteinExistence type="predicted"/>
<gene>
    <name evidence="1" type="ORF">OBBRIDRAFT_741688</name>
</gene>